<gene>
    <name evidence="6" type="ORF">MMG00_13595</name>
</gene>
<organism evidence="6 7">
    <name type="scientific">Ignatzschineria rhizosphaerae</name>
    <dbReference type="NCBI Taxonomy" id="2923279"/>
    <lineage>
        <taxon>Bacteria</taxon>
        <taxon>Pseudomonadati</taxon>
        <taxon>Pseudomonadota</taxon>
        <taxon>Gammaproteobacteria</taxon>
        <taxon>Cardiobacteriales</taxon>
        <taxon>Ignatzschineriaceae</taxon>
        <taxon>Ignatzschineria</taxon>
    </lineage>
</organism>
<keyword evidence="2 5" id="KW-0812">Transmembrane</keyword>
<dbReference type="PANTHER" id="PTHR36917">
    <property type="entry name" value="INTRACELLULAR SEPTATION PROTEIN A-RELATED"/>
    <property type="match status" value="1"/>
</dbReference>
<feature type="transmembrane region" description="Helical" evidence="5">
    <location>
        <begin position="30"/>
        <end position="48"/>
    </location>
</feature>
<evidence type="ECO:0000256" key="3">
    <source>
        <dbReference type="ARBA" id="ARBA00022989"/>
    </source>
</evidence>
<dbReference type="Proteomes" id="UP000829542">
    <property type="component" value="Chromosome"/>
</dbReference>
<evidence type="ECO:0000313" key="6">
    <source>
        <dbReference type="EMBL" id="UNM96210.1"/>
    </source>
</evidence>
<accession>A0ABY3X5Z9</accession>
<evidence type="ECO:0000256" key="5">
    <source>
        <dbReference type="SAM" id="Phobius"/>
    </source>
</evidence>
<evidence type="ECO:0000313" key="7">
    <source>
        <dbReference type="Proteomes" id="UP000829542"/>
    </source>
</evidence>
<evidence type="ECO:0000256" key="4">
    <source>
        <dbReference type="ARBA" id="ARBA00023136"/>
    </source>
</evidence>
<dbReference type="RefSeq" id="WP_242149302.1">
    <property type="nucleotide sequence ID" value="NZ_CP093379.1"/>
</dbReference>
<feature type="transmembrane region" description="Helical" evidence="5">
    <location>
        <begin position="55"/>
        <end position="71"/>
    </location>
</feature>
<keyword evidence="1" id="KW-1003">Cell membrane</keyword>
<keyword evidence="3 5" id="KW-1133">Transmembrane helix</keyword>
<protein>
    <submittedName>
        <fullName evidence="6">Septation protein IspZ</fullName>
    </submittedName>
</protein>
<name>A0ABY3X5Z9_9GAMM</name>
<dbReference type="Pfam" id="PF04279">
    <property type="entry name" value="IspA"/>
    <property type="match status" value="1"/>
</dbReference>
<proteinExistence type="predicted"/>
<dbReference type="PANTHER" id="PTHR36917:SF1">
    <property type="entry name" value="INNER MEMBRANE-SPANNING PROTEIN YCIB"/>
    <property type="match status" value="1"/>
</dbReference>
<feature type="transmembrane region" description="Helical" evidence="5">
    <location>
        <begin position="5"/>
        <end position="24"/>
    </location>
</feature>
<evidence type="ECO:0000256" key="1">
    <source>
        <dbReference type="ARBA" id="ARBA00022475"/>
    </source>
</evidence>
<feature type="transmembrane region" description="Helical" evidence="5">
    <location>
        <begin position="157"/>
        <end position="175"/>
    </location>
</feature>
<reference evidence="6 7" key="1">
    <citation type="submission" date="2022-03" db="EMBL/GenBank/DDBJ databases">
        <title>Ignatzschineria rhizosphaerae HR5S32.</title>
        <authorList>
            <person name="Sun J.Q."/>
            <person name="Feng J.Y."/>
        </authorList>
    </citation>
    <scope>NUCLEOTIDE SEQUENCE [LARGE SCALE GENOMIC DNA]</scope>
    <source>
        <strain evidence="6 7">HR5S32</strain>
    </source>
</reference>
<keyword evidence="7" id="KW-1185">Reference proteome</keyword>
<evidence type="ECO:0000256" key="2">
    <source>
        <dbReference type="ARBA" id="ARBA00022692"/>
    </source>
</evidence>
<keyword evidence="4 5" id="KW-0472">Membrane</keyword>
<feature type="transmembrane region" description="Helical" evidence="5">
    <location>
        <begin position="77"/>
        <end position="98"/>
    </location>
</feature>
<feature type="transmembrane region" description="Helical" evidence="5">
    <location>
        <begin position="125"/>
        <end position="145"/>
    </location>
</feature>
<dbReference type="EMBL" id="CP093379">
    <property type="protein sequence ID" value="UNM96210.1"/>
    <property type="molecule type" value="Genomic_DNA"/>
</dbReference>
<sequence length="199" mass="22822">MPQILVGICSLFFIGTYLFFGFDLLLATKALVYSSAVALLILLLFFRYQTKKNQWLILGATVIFGSLTIVFGDGDFIKWRTTVVNVVIGLSLLGMFYLKKSPAQMLFEKPLEISVPQKEWLRTNIWWAIYMFLMAGLNTIIVLFVPSDDIWMTFKMIINPIMTFILTAGVLVYLSKKSKFYKEQREARNVPQESTDDKG</sequence>
<dbReference type="InterPro" id="IPR006008">
    <property type="entry name" value="YciB"/>
</dbReference>